<feature type="coiled-coil region" evidence="14">
    <location>
        <begin position="3234"/>
        <end position="3261"/>
    </location>
</feature>
<dbReference type="InterPro" id="IPR035706">
    <property type="entry name" value="AAA_9"/>
</dbReference>
<dbReference type="GO" id="GO:0045505">
    <property type="term" value="F:dynein intermediate chain binding"/>
    <property type="evidence" value="ECO:0007669"/>
    <property type="project" value="InterPro"/>
</dbReference>
<keyword evidence="4" id="KW-0493">Microtubule</keyword>
<dbReference type="RefSeq" id="XP_035475091.1">
    <property type="nucleotide sequence ID" value="XM_035619198.2"/>
</dbReference>
<evidence type="ECO:0000259" key="25">
    <source>
        <dbReference type="Pfam" id="PF18198"/>
    </source>
</evidence>
<evidence type="ECO:0000313" key="28">
    <source>
        <dbReference type="Ensembl" id="ENSSMAP00000049283.1"/>
    </source>
</evidence>
<dbReference type="Gene3D" id="3.20.180.20">
    <property type="entry name" value="Dynein heavy chain, N-terminal domain 2"/>
    <property type="match status" value="1"/>
</dbReference>
<evidence type="ECO:0000256" key="1">
    <source>
        <dbReference type="ARBA" id="ARBA00004430"/>
    </source>
</evidence>
<dbReference type="FunFam" id="1.10.287.2620:FF:000003">
    <property type="entry name" value="Dynein, axonemal, heavy chain 5"/>
    <property type="match status" value="1"/>
</dbReference>
<keyword evidence="9 14" id="KW-0175">Coiled coil</keyword>
<dbReference type="Gene3D" id="1.10.287.2620">
    <property type="match status" value="1"/>
</dbReference>
<dbReference type="Pfam" id="PF12780">
    <property type="entry name" value="AAA_8"/>
    <property type="match status" value="1"/>
</dbReference>
<evidence type="ECO:0000259" key="24">
    <source>
        <dbReference type="Pfam" id="PF17857"/>
    </source>
</evidence>
<protein>
    <recommendedName>
        <fullName evidence="30">Dynein heavy chain 5, axonemal-like</fullName>
    </recommendedName>
</protein>
<dbReference type="InterPro" id="IPR056759">
    <property type="entry name" value="DYH2-5-8_CC"/>
</dbReference>
<proteinExistence type="inferred from homology"/>
<reference evidence="28" key="1">
    <citation type="submission" date="2023-05" db="EMBL/GenBank/DDBJ databases">
        <title>High-quality long-read genome of Scophthalmus maximus.</title>
        <authorList>
            <person name="Lien S."/>
            <person name="Martinez P."/>
        </authorList>
    </citation>
    <scope>NUCLEOTIDE SEQUENCE [LARGE SCALE GENOMIC DNA]</scope>
</reference>
<dbReference type="Gene3D" id="6.10.140.1060">
    <property type="match status" value="1"/>
</dbReference>
<dbReference type="FunFam" id="1.20.140.100:FF:000003">
    <property type="entry name" value="Dynein, axonemal, heavy chain 5"/>
    <property type="match status" value="1"/>
</dbReference>
<evidence type="ECO:0000256" key="6">
    <source>
        <dbReference type="ARBA" id="ARBA00022741"/>
    </source>
</evidence>
<evidence type="ECO:0000313" key="29">
    <source>
        <dbReference type="Proteomes" id="UP000694558"/>
    </source>
</evidence>
<dbReference type="InterPro" id="IPR041589">
    <property type="entry name" value="DNAH3_AAA_lid_1"/>
</dbReference>
<sequence length="4666" mass="528742">MADEDSQREQASTVPPAGSSDPGQKSMDDPGGEEGQEEGADGVFIKPRPPQPLRHRDMIGRGHRRIGGHHHISYASPAAAAASPTAGASVCPIRTMLSNEAKREMAKQVRAMREERRGTLDARHKYLISMLAFSTSLADTEVEDAIIFDDKFSLINDFFAANGSRTLIFFYLNVKQNLSSCPSLSADMAAPAVAHRKLFITTGSSEELPGKCLFFLRITDKAITTANIHQEVNFGKLDSRNGSFLHDFETVFAHVMLPALRSKQTWGSASGTEVQSFLTSVEQFVGNLSSARLLLESKFQLGRVDLPEAMEQLSSPADYIDAANNSELVERLEGVVSMWTNQIKRALMASEQIRKEADDVLPSAELEHWKRRMVTFNSLMEELKRPQVKRTLGILQFAKSRTLRAWKELDGEITVVANEAKDNVNYLYTLDKFLGPLGKCTPAGLLEHIPGLMISIKMIYTISQYYNTAERMTSLLLKVTNQMISTCRSYLLQGVARIWDHSRPELLQRISECCHLNDQYQRSFQSVRDQLKENPENRQFDFSENYIFGKFDAFCRRLEKIADMASTLEDLADLQHMKVEGVGRIYSRYQTLVSTTKSKTYDILDHRKLEFDKDYADFQLQVQALFQSLQSLLDSWFQKSLTTERMLELLAVFESGPAARLDLKQNYLQLLQRYSQELELIRKTYDSQKDRPHIGRHQPPVAGRILWCRLLFRRIEAPMLTLKKKLDDLKGPEMTKVIRSYNKMAVVLLQYEAQHLRVWIEAAESAPHLLNVTLLVRHKNRKGVFVNLDPLVRDVLEEGRWMAKLGVAVPKAIMKMAASEAQLKALNNQLQELLQDYDSVVGKIPTLLLPLMQPFIRRVEAALSPGLTTLSWTALNTDGFVDSVYVALKELEQVSKAATDLLECRIGRLLQDMSSCHLQDLPEDSPVSPQDLLLQTEASVKEAAATLSWQSQQVEKYLFELVEEVKKKMKPTETVNLEGSFQCLHPDSIQKTRCQSCLPCDFYTLMGQLCNLNTEALVKATKSCLDALKRRLHVLKYQPSSSSYSSYSCSSQSAAPPLFRASIQLAIPNIVLRPSLDNIQNTVNELVGDVLSVTKDVPLWNYSYLQYKQQQVEQAAGRDAGDDLPVKTRALKPLDKQLVEHKDIAKLVIDLNSIVSSLRDQAAETLDELPHFSNLWNQDPEEQVQTFLQSNPSVTEFCAQISFYSKLEVQISELPAFCTVGSVLLDTDELKLSLTQECNVWKRSFGAALNRRATADLDSVFTFMDGMTKRLHRPIEDLEDVRDAMAALKEVREAEFRIDSTIGLVEESFALLNKHELLFNDGNAERVDGLTYAWHNLNELVVENQNTLVEIQPSMKADLLSEVQSFQSDVHHFCTEFNHRGPGVEGVAPAEASERLQSFQAEFDQLWRKYITYSGGEELFGLRVKEYPELQRIKRELSLLSKLYGLYNAVIDSVTGYNEILWADLDIEKINNELQEFQNRIRKLPKALKEWRAFGDLKKTIDDFTETCPLLNMMANKAMLRRHWTRLSDLTGHSFQVESESFALRNIMEAPLLKNKEDVEDVCISAVKEKDIEAKLKEVVVEWSAQTLTFATFRTRGELLLRGADTAEKVSMMEDSLMVLTSLLSNRYNVPFKPSIQQWVLQLSNTSEIIEKWLSVQNLWIYLEAVFVGGDIAKQLPKEAKRFQNIDKSWQRIMQRAHEIPNVVQCCMGDETLSQLLPVLLEQLELCQKSLSGYLEKKRLVFPRFFFVSDPALLEVLGQASDSHTIQAHLLSLFDNVNSVVFNEKVYDQIVCFQSQEGETVELSQSILAQGNVEVWLGLLLAGVMQTIHNIIRQAYQAISDPDLKLLEFQAAFPAQIGLLGIQMIWTRDAEEALSLSKSDKKIMQTTNQKFLDILNELIDMTTRELTRNERTQYETLITIHVHQRDIFDELVRLHVRSTSDFEWKKQSRFYFVEDTDKCIIQITDVEFSYCNEYLGCTDRLVITPLTDRCYITLSQALGMSMGGAPAGPAGTGKTETTKDMGRCLGKYVVVFNCSDQMDYRGLGRIYKGLAQCGAWGCFDEFNRIELPVLSVAAQQIYIVLQCKKNKKTQFVFTDGDIVDMDPEFGIFLTMNPGYAGRQELPENLKIQFRTVAMMVPDRAIIMRVKLASAGFRENQVLSRKFFTLYKLCEEQLSKQVHYDFGLRNILSVLRTLGSVKRSNPTEAEKTVVMRVLRDMNLSKLVDEDEPLFMSLINDLFPGIVLDKAGYADLEASIFGQAQKAGLIAHPPWILKLVQLYETQMVRHGMMTLGPSGAGKTACIHTLMKAMTECGTPHREMRMNPKAITASQMFGALDVTTNDWTDGIFSTLWRKTLKGKKGEFIWIVLDGPVDAIWIENLNSVLDDNKTLTLANGDRIPMAPCCKVVFEPHNIDNASPATVSRNGMVFMSSSVLGWSPILQPWLQTLPDQQAEALRHWFDSSYQDLLDFLFTTTSPKMQVLECMYIRQTVDLLKGLLPSAEEKQGCPGEVGRLFVFAVMWSLGALLELEDRAKMEAFLKKHRSSLDLPRTQDDETIFEFTVSEQGQWEHWSNKVPEYLYPKDEVPDYSSILVPNVDNVRMDFLMQTIVKQKKAVLLIGEQGTAKTVMIKGYTNKLDPEFHLSKTLNFSSATLPGMFQRTIESYIDKRMGATYGPPAGRKMTVFIDDINMPIINEWGDQITNEIVRQLMEQRGFYSLDRPGEFITVVDVQLVAAMIHPGGGRNDIPERLKRQFSIFNCTLPSNSSIDKIFGTLAQGYFCPERDFADEICKLAAAFVPTTRRMWQAVKAKMLPSPAKFHYVFNLRDLSRIWQGILIVKAEVCQSPSLLSALFHHECVRVIADRFIGSNDQQTFDIIMEKATVEDHGRELIEHAQWDSCFVDFLREAPEPTGEEPEDADMDAPKVYEPIPSLDVLAERLSVFQEQYNEAVRGGAMDLVFFKDAMLHLMRISRILRTAQGNALLVGVGGSGKQSLTRLASFIAGYETFQIKMTRSYNCSNLLEDLKSLYRIAGQQGKGVTFLFTDNDIKDEAFLEYMNNVLASGEVSNLFARDELDEITQDLIPVMKRQQPRRPPTAENLYDFFLSRVRSNLHVVLCFSPVGEKFRTRAMKFPGLISGCTVDWFQRWPRDALIAVSHHFLSQYQVLRCTEDVKQSVVVTMGTFQDFVAEKCTEYFERFRRQTFVTPKSYLSFIDIYKIIYAEKIAYVGTLAERMKTGLCKLMEAEQSVSQLSQELVVKEQELAVASEKAEEVLKVVMAKATAAETVKQQVQKVKDKAQLIVNVIEADKFVAESKLEAAKPALKAAEDALQTIKPADIATVRKLQKPPHLIMRIMDSVVLLFQRKIDTVTADPERPCPRPSWPEAMKLMQNSSFLSMLLNFNKDTITEEMVELLGPYLDMEDYNMDAAKRTCGNVAGLCSWTLAMKDFFGINKEVLPLKDNLAKQEAQLQEAQMKLAEAQEQLDAKQKELDAVRALYDAAMKEKQDLEDDAMACRRKMSNATALIDGLGGEKTRWTDSAAGFQTQIKHLVGDVLLATGFLSYAGPFNQEYRSLLMELWKKEMEEKHIPFSPDLNVIGLLVDNATVSEWNLQGLPSDDLSIQNGIVVTKASRYPLLIDPQGQGKTWIQNRERERQLQMTSLNHKYFRTHLEDSLSLGRPLLLEDVGEELDPVLDNILDKNYIKSGSTYKVKVGDKEVDVMKGFTLYITTKLANPAYSPEVSARTSVVDFTVTQRGLEDQLLGRVIQLEKQELEAERVKLMEEVTSNKRKMQELEDNLLYRLTSTQGSLVEDESLIEVLGVTKTTAQEVSEKLSVAAETEVKINLAREEYRPVATRGSILYFLIVEMSLVNLMYQTSLSQFLGLFDSSMQNSTKSQLTSKRISNIISFLTFQVYCYTARGLYEEHKLLFTLLLALKIDLQDRNISHPEVLTFLKGGASLDLNSVEAKPRRWILDQTWLNLVQLSDLPPFNQILTQVSQNERSWRAWFDNLAPEDATLPDGYGDKLDTFRKLLLIRSWCPDRTIAQAWRYISDSLGQQYAEGLVLDLDAMLTESDSRTPMVCLLSMGSDPTENIERLAKNKGVPCRPISMGQGQEIHARRLLATSMVDGGWLLLQNCHLGLEFLDELLETVTDAEQENVHEGFRVWLTTDVHPKFPIAFLQSSIKFTNEPPLGMKAGLKRTFSGVTQDQLEISNRPQWKPLLFAIAFLHTTVQERRKFGPLGWNIPYEFNQADFTSSIQFLQNHLDDLDLKAGVNWSCLRYMLGEVQYGGRVTDDLDKHLLITFTRVWFGESTFGDSFNFYKGYTIPVEPKTVQDVLHHIEALPRVDTPEVFGLHANADITYQTNLSNETLSTIINIQPKDSGGGSGETRESSVQRLASEMLDKLPPDYVAHEVKGQLQKMGPFQPMNIFLRQEVDRMQRIISSVRSTLTDLQLAIDGTIIMSEDLRDALDCMFDARIPRLWLRISWPSATLGFWFSELLERNQQISGWISVGRPNLFWLTGFFNPQGFLTAMRQETTRANISRGWALDTVILSNTVTKMMREDVSAPPPGDVGGVYIYGLFLDGAGWDRRGVKLSEAPSKVLFTPLPVVHVFAISAANAAEGKRQPGGGAVSLYSCPVYKKPRRTDQYFIFSLLLRSSQAAEHWTLRGTALLCDCK</sequence>
<dbReference type="InterPro" id="IPR004273">
    <property type="entry name" value="Dynein_heavy_D6_P-loop"/>
</dbReference>
<dbReference type="FunFam" id="3.10.490.20:FF:000010">
    <property type="entry name" value="Dynein heavy chain, putative"/>
    <property type="match status" value="1"/>
</dbReference>
<name>A0A8D3CPS5_SCOMX</name>
<keyword evidence="8" id="KW-0243">Dynein</keyword>
<feature type="domain" description="Dynein heavy chain hydrolytic ATP-binding dynein motor region" evidence="19">
    <location>
        <begin position="1970"/>
        <end position="2297"/>
    </location>
</feature>
<dbReference type="Gene3D" id="3.40.50.300">
    <property type="entry name" value="P-loop containing nucleotide triphosphate hydrolases"/>
    <property type="match status" value="5"/>
</dbReference>
<evidence type="ECO:0000256" key="10">
    <source>
        <dbReference type="ARBA" id="ARBA00023069"/>
    </source>
</evidence>
<feature type="coiled-coil region" evidence="14">
    <location>
        <begin position="816"/>
        <end position="843"/>
    </location>
</feature>
<dbReference type="InterPro" id="IPR024317">
    <property type="entry name" value="Dynein_heavy_chain_D4_dom"/>
</dbReference>
<evidence type="ECO:0000259" key="16">
    <source>
        <dbReference type="Pfam" id="PF03028"/>
    </source>
</evidence>
<keyword evidence="3" id="KW-0963">Cytoplasm</keyword>
<dbReference type="FunFam" id="3.40.50.300:FF:000049">
    <property type="entry name" value="Dynein, axonemal, heavy chain 5"/>
    <property type="match status" value="1"/>
</dbReference>
<dbReference type="Gene3D" id="1.10.8.1220">
    <property type="match status" value="1"/>
</dbReference>
<comment type="subcellular location">
    <subcellularLocation>
        <location evidence="1">Cytoplasm</location>
        <location evidence="1">Cytoskeleton</location>
        <location evidence="1">Cilium axoneme</location>
    </subcellularLocation>
</comment>
<dbReference type="PANTHER" id="PTHR46532:SF13">
    <property type="entry name" value="CYTOPLASMIC DYNEIN 1 HEAVY CHAIN 1"/>
    <property type="match status" value="1"/>
</dbReference>
<dbReference type="InterPro" id="IPR024743">
    <property type="entry name" value="Dynein_HC_stalk"/>
</dbReference>
<dbReference type="GeneTree" id="ENSGT00940000164265"/>
<evidence type="ECO:0000259" key="18">
    <source>
        <dbReference type="Pfam" id="PF08393"/>
    </source>
</evidence>
<dbReference type="FunFam" id="1.10.472.130:FF:000009">
    <property type="entry name" value="Dynein heavy chain 5, axonemal"/>
    <property type="match status" value="1"/>
</dbReference>
<dbReference type="RefSeq" id="XP_035475093.1">
    <property type="nucleotide sequence ID" value="XM_035619200.2"/>
</dbReference>
<evidence type="ECO:0000256" key="9">
    <source>
        <dbReference type="ARBA" id="ARBA00023054"/>
    </source>
</evidence>
<feature type="coiled-coil region" evidence="14">
    <location>
        <begin position="664"/>
        <end position="691"/>
    </location>
</feature>
<accession>A0A8D3CPS5</accession>
<dbReference type="InterPro" id="IPR042228">
    <property type="entry name" value="Dynein_linker_3"/>
</dbReference>
<dbReference type="Pfam" id="PF25007">
    <property type="entry name" value="DYH2-5-8_CC"/>
    <property type="match status" value="1"/>
</dbReference>
<dbReference type="FunFam" id="1.20.1270.280:FF:000002">
    <property type="entry name" value="Dynein heavy chain 5, axonemal"/>
    <property type="match status" value="1"/>
</dbReference>
<dbReference type="Pfam" id="PF08393">
    <property type="entry name" value="DHC_N2"/>
    <property type="match status" value="1"/>
</dbReference>
<feature type="domain" description="Dynein heavy chain AAA module D4" evidence="21">
    <location>
        <begin position="2949"/>
        <end position="3210"/>
    </location>
</feature>
<dbReference type="Pfam" id="PF12777">
    <property type="entry name" value="MT"/>
    <property type="match status" value="1"/>
</dbReference>
<dbReference type="Pfam" id="PF12775">
    <property type="entry name" value="AAA_7"/>
    <property type="match status" value="1"/>
</dbReference>
<dbReference type="InterPro" id="IPR041658">
    <property type="entry name" value="AAA_lid_11"/>
</dbReference>
<dbReference type="GO" id="GO:0031514">
    <property type="term" value="C:motile cilium"/>
    <property type="evidence" value="ECO:0007669"/>
    <property type="project" value="UniProtKB-ARBA"/>
</dbReference>
<feature type="domain" description="Dynein heavy chain region D6 P-loop" evidence="16">
    <location>
        <begin position="4065"/>
        <end position="4176"/>
    </location>
</feature>
<feature type="compositionally biased region" description="Acidic residues" evidence="15">
    <location>
        <begin position="30"/>
        <end position="40"/>
    </location>
</feature>
<keyword evidence="10" id="KW-0969">Cilium</keyword>
<evidence type="ECO:0000256" key="15">
    <source>
        <dbReference type="SAM" id="MobiDB-lite"/>
    </source>
</evidence>
<dbReference type="FunFam" id="3.40.50.300:FF:002141">
    <property type="entry name" value="Dynein heavy chain"/>
    <property type="match status" value="1"/>
</dbReference>
<dbReference type="InterPro" id="IPR041466">
    <property type="entry name" value="Dynein_AAA5_ext"/>
</dbReference>
<dbReference type="GO" id="GO:0005524">
    <property type="term" value="F:ATP binding"/>
    <property type="evidence" value="ECO:0007669"/>
    <property type="project" value="UniProtKB-KW"/>
</dbReference>
<feature type="domain" description="Dynein axonemal heavy chain 2/5/8 coiled-coil" evidence="27">
    <location>
        <begin position="1248"/>
        <end position="1357"/>
    </location>
</feature>
<dbReference type="FunFam" id="3.20.180.20:FF:000002">
    <property type="entry name" value="Cytoplasmic dynein heavy chain 1"/>
    <property type="match status" value="1"/>
</dbReference>
<dbReference type="PANTHER" id="PTHR46532">
    <property type="entry name" value="MALE FERTILITY FACTOR KL5"/>
    <property type="match status" value="1"/>
</dbReference>
<evidence type="ECO:0000259" key="22">
    <source>
        <dbReference type="Pfam" id="PF12781"/>
    </source>
</evidence>
<feature type="domain" description="Dynein heavy chain 3 AAA+ lid" evidence="24">
    <location>
        <begin position="2798"/>
        <end position="2875"/>
    </location>
</feature>
<dbReference type="Gene3D" id="1.20.140.100">
    <property type="entry name" value="Dynein heavy chain, N-terminal domain 2"/>
    <property type="match status" value="1"/>
</dbReference>
<dbReference type="FunFam" id="1.10.8.720:FF:000004">
    <property type="entry name" value="Dynein heavy chain 5, axonemal"/>
    <property type="match status" value="1"/>
</dbReference>
<evidence type="ECO:0000256" key="3">
    <source>
        <dbReference type="ARBA" id="ARBA00022490"/>
    </source>
</evidence>
<dbReference type="InterPro" id="IPR042219">
    <property type="entry name" value="AAA_lid_11_sf"/>
</dbReference>
<dbReference type="GO" id="GO:0008569">
    <property type="term" value="F:minus-end-directed microtubule motor activity"/>
    <property type="evidence" value="ECO:0007669"/>
    <property type="project" value="InterPro"/>
</dbReference>
<dbReference type="Pfam" id="PF08385">
    <property type="entry name" value="DHC_N1"/>
    <property type="match status" value="1"/>
</dbReference>
<dbReference type="Gene3D" id="1.20.1270.280">
    <property type="match status" value="1"/>
</dbReference>
<dbReference type="InterPro" id="IPR043160">
    <property type="entry name" value="Dynein_C_barrel"/>
</dbReference>
<evidence type="ECO:0000256" key="4">
    <source>
        <dbReference type="ARBA" id="ARBA00022701"/>
    </source>
</evidence>
<comment type="similarity">
    <text evidence="2">Belongs to the dynein heavy chain family.</text>
</comment>
<evidence type="ECO:0000259" key="21">
    <source>
        <dbReference type="Pfam" id="PF12780"/>
    </source>
</evidence>
<dbReference type="FunFam" id="1.10.8.1220:FF:000001">
    <property type="entry name" value="Dynein axonemal heavy chain 5"/>
    <property type="match status" value="1"/>
</dbReference>
<evidence type="ECO:0000259" key="20">
    <source>
        <dbReference type="Pfam" id="PF12777"/>
    </source>
</evidence>
<keyword evidence="13" id="KW-0966">Cell projection</keyword>
<dbReference type="FunFam" id="3.40.50.300:FF:000543">
    <property type="entry name" value="Dynein axonemal heavy chain 5"/>
    <property type="match status" value="1"/>
</dbReference>
<dbReference type="InterPro" id="IPR042222">
    <property type="entry name" value="Dynein_2_N"/>
</dbReference>
<dbReference type="Gene3D" id="1.20.58.1120">
    <property type="match status" value="1"/>
</dbReference>
<evidence type="ECO:0000259" key="17">
    <source>
        <dbReference type="Pfam" id="PF08385"/>
    </source>
</evidence>
<evidence type="ECO:0000256" key="12">
    <source>
        <dbReference type="ARBA" id="ARBA00023212"/>
    </source>
</evidence>
<dbReference type="CTD" id="335340"/>
<dbReference type="Gene3D" id="3.10.490.20">
    <property type="match status" value="1"/>
</dbReference>
<dbReference type="Pfam" id="PF17857">
    <property type="entry name" value="AAA_lid_1"/>
    <property type="match status" value="1"/>
</dbReference>
<dbReference type="FunFam" id="3.40.50.300:FF:000044">
    <property type="entry name" value="Dynein heavy chain 5, axonemal"/>
    <property type="match status" value="1"/>
</dbReference>
<dbReference type="InterPro" id="IPR013602">
    <property type="entry name" value="Dynein_heavy_linker"/>
</dbReference>
<dbReference type="Gene3D" id="1.10.472.130">
    <property type="match status" value="1"/>
</dbReference>
<feature type="coiled-coil region" evidence="14">
    <location>
        <begin position="3454"/>
        <end position="3509"/>
    </location>
</feature>
<evidence type="ECO:0000259" key="26">
    <source>
        <dbReference type="Pfam" id="PF18199"/>
    </source>
</evidence>
<feature type="domain" description="Dynein heavy chain linker" evidence="18">
    <location>
        <begin position="1430"/>
        <end position="1835"/>
    </location>
</feature>
<keyword evidence="12" id="KW-0206">Cytoskeleton</keyword>
<dbReference type="Pfam" id="PF18198">
    <property type="entry name" value="AAA_lid_11"/>
    <property type="match status" value="1"/>
</dbReference>
<dbReference type="FunFam" id="3.40.50.300:FF:001221">
    <property type="entry name" value="Axonemal dynein heavy chain 8"/>
    <property type="match status" value="1"/>
</dbReference>
<dbReference type="Gene3D" id="1.10.8.710">
    <property type="match status" value="1"/>
</dbReference>
<evidence type="ECO:0000256" key="13">
    <source>
        <dbReference type="ARBA" id="ARBA00023273"/>
    </source>
</evidence>
<evidence type="ECO:0000256" key="7">
    <source>
        <dbReference type="ARBA" id="ARBA00022840"/>
    </source>
</evidence>
<feature type="domain" description="Dynein heavy chain C-terminal" evidence="26">
    <location>
        <begin position="4354"/>
        <end position="4663"/>
    </location>
</feature>
<dbReference type="Gene3D" id="1.20.920.20">
    <property type="match status" value="1"/>
</dbReference>
<feature type="domain" description="Dynein heavy chain AAA 5 extension" evidence="23">
    <location>
        <begin position="2453"/>
        <end position="2569"/>
    </location>
</feature>
<dbReference type="GeneID" id="118291179"/>
<dbReference type="FunFam" id="1.10.8.710:FF:000003">
    <property type="entry name" value="Dynein axonemal heavy chain 5"/>
    <property type="match status" value="1"/>
</dbReference>
<organism evidence="28 29">
    <name type="scientific">Scophthalmus maximus</name>
    <name type="common">Turbot</name>
    <name type="synonym">Psetta maxima</name>
    <dbReference type="NCBI Taxonomy" id="52904"/>
    <lineage>
        <taxon>Eukaryota</taxon>
        <taxon>Metazoa</taxon>
        <taxon>Chordata</taxon>
        <taxon>Craniata</taxon>
        <taxon>Vertebrata</taxon>
        <taxon>Euteleostomi</taxon>
        <taxon>Actinopterygii</taxon>
        <taxon>Neopterygii</taxon>
        <taxon>Teleostei</taxon>
        <taxon>Neoteleostei</taxon>
        <taxon>Acanthomorphata</taxon>
        <taxon>Carangaria</taxon>
        <taxon>Pleuronectiformes</taxon>
        <taxon>Pleuronectoidei</taxon>
        <taxon>Scophthalmidae</taxon>
        <taxon>Scophthalmus</taxon>
    </lineage>
</organism>
<dbReference type="FunFam" id="1.20.920.30:FF:000004">
    <property type="entry name" value="Dynein axonemal heavy chain 5"/>
    <property type="match status" value="1"/>
</dbReference>
<evidence type="ECO:0000259" key="27">
    <source>
        <dbReference type="Pfam" id="PF25007"/>
    </source>
</evidence>
<dbReference type="SUPFAM" id="SSF52540">
    <property type="entry name" value="P-loop containing nucleoside triphosphate hydrolases"/>
    <property type="match status" value="4"/>
</dbReference>
<dbReference type="Pfam" id="PF17852">
    <property type="entry name" value="Dynein_AAA_lid"/>
    <property type="match status" value="1"/>
</dbReference>
<dbReference type="GO" id="GO:0007018">
    <property type="term" value="P:microtubule-based movement"/>
    <property type="evidence" value="ECO:0007669"/>
    <property type="project" value="InterPro"/>
</dbReference>
<evidence type="ECO:0000256" key="8">
    <source>
        <dbReference type="ARBA" id="ARBA00023017"/>
    </source>
</evidence>
<evidence type="ECO:0000259" key="23">
    <source>
        <dbReference type="Pfam" id="PF17852"/>
    </source>
</evidence>
<reference evidence="28" key="2">
    <citation type="submission" date="2025-08" db="UniProtKB">
        <authorList>
            <consortium name="Ensembl"/>
        </authorList>
    </citation>
    <scope>IDENTIFICATION</scope>
</reference>
<dbReference type="Pfam" id="PF18199">
    <property type="entry name" value="Dynein_C"/>
    <property type="match status" value="1"/>
</dbReference>
<dbReference type="OrthoDB" id="424310at2759"/>
<evidence type="ECO:0000256" key="2">
    <source>
        <dbReference type="ARBA" id="ARBA00008887"/>
    </source>
</evidence>
<evidence type="ECO:0000256" key="14">
    <source>
        <dbReference type="SAM" id="Coils"/>
    </source>
</evidence>
<dbReference type="InterPro" id="IPR043157">
    <property type="entry name" value="Dynein_AAA1S"/>
</dbReference>
<feature type="domain" description="Dynein heavy chain coiled coil stalk" evidence="20">
    <location>
        <begin position="3225"/>
        <end position="3570"/>
    </location>
</feature>
<dbReference type="FunFam" id="3.40.50.300:FF:000320">
    <property type="entry name" value="Dynein, axonemal, heavy chain 5"/>
    <property type="match status" value="1"/>
</dbReference>
<evidence type="ECO:0000256" key="11">
    <source>
        <dbReference type="ARBA" id="ARBA00023175"/>
    </source>
</evidence>
<dbReference type="FunFam" id="1.20.58.1120:FF:000004">
    <property type="entry name" value="Dynein axonemal heavy chain 5"/>
    <property type="match status" value="1"/>
</dbReference>
<evidence type="ECO:0000256" key="5">
    <source>
        <dbReference type="ARBA" id="ARBA00022737"/>
    </source>
</evidence>
<dbReference type="Proteomes" id="UP000694558">
    <property type="component" value="Chromosome 21"/>
</dbReference>
<keyword evidence="6" id="KW-0547">Nucleotide-binding</keyword>
<feature type="domain" description="Dynein heavy chain tail" evidence="17">
    <location>
        <begin position="329"/>
        <end position="880"/>
    </location>
</feature>
<dbReference type="GO" id="GO:0005858">
    <property type="term" value="C:axonemal dynein complex"/>
    <property type="evidence" value="ECO:0007669"/>
    <property type="project" value="TreeGrafter"/>
</dbReference>
<feature type="region of interest" description="Disordered" evidence="15">
    <location>
        <begin position="1"/>
        <end position="57"/>
    </location>
</feature>
<dbReference type="GO" id="GO:0051959">
    <property type="term" value="F:dynein light intermediate chain binding"/>
    <property type="evidence" value="ECO:0007669"/>
    <property type="project" value="InterPro"/>
</dbReference>
<dbReference type="KEGG" id="smau:118291179"/>
<dbReference type="InterPro" id="IPR013594">
    <property type="entry name" value="Dynein_heavy_tail"/>
</dbReference>
<evidence type="ECO:0008006" key="30">
    <source>
        <dbReference type="Google" id="ProtNLM"/>
    </source>
</evidence>
<dbReference type="Pfam" id="PF12781">
    <property type="entry name" value="AAA_9"/>
    <property type="match status" value="1"/>
</dbReference>
<dbReference type="InterPro" id="IPR027417">
    <property type="entry name" value="P-loop_NTPase"/>
</dbReference>
<dbReference type="InterPro" id="IPR041228">
    <property type="entry name" value="Dynein_C"/>
</dbReference>
<dbReference type="Gene3D" id="1.20.920.30">
    <property type="match status" value="1"/>
</dbReference>
<feature type="domain" description="Dynein heavy chain AAA lid" evidence="25">
    <location>
        <begin position="4207"/>
        <end position="4347"/>
    </location>
</feature>
<gene>
    <name evidence="28" type="primary">dnah5l</name>
</gene>
<dbReference type="InterPro" id="IPR026983">
    <property type="entry name" value="DHC"/>
</dbReference>
<keyword evidence="7" id="KW-0067">ATP-binding</keyword>
<dbReference type="Gene3D" id="1.10.8.720">
    <property type="entry name" value="Region D6 of dynein motor"/>
    <property type="match status" value="1"/>
</dbReference>
<feature type="coiled-coil region" evidence="14">
    <location>
        <begin position="3753"/>
        <end position="3787"/>
    </location>
</feature>
<dbReference type="InterPro" id="IPR035699">
    <property type="entry name" value="AAA_6"/>
</dbReference>
<dbReference type="Pfam" id="PF12774">
    <property type="entry name" value="AAA_6"/>
    <property type="match status" value="1"/>
</dbReference>
<keyword evidence="5" id="KW-0677">Repeat</keyword>
<keyword evidence="11" id="KW-0505">Motor protein</keyword>
<dbReference type="FunFam" id="1.20.920.20:FF:000004">
    <property type="entry name" value="Dynein axonemal heavy chain 5"/>
    <property type="match status" value="1"/>
</dbReference>
<dbReference type="GO" id="GO:0005874">
    <property type="term" value="C:microtubule"/>
    <property type="evidence" value="ECO:0007669"/>
    <property type="project" value="UniProtKB-KW"/>
</dbReference>
<evidence type="ECO:0000259" key="19">
    <source>
        <dbReference type="Pfam" id="PF12774"/>
    </source>
</evidence>
<feature type="domain" description="Dynein heavy chain ATP-binding dynein motor region" evidence="22">
    <location>
        <begin position="3599"/>
        <end position="3819"/>
    </location>
</feature>
<dbReference type="Pfam" id="PF03028">
    <property type="entry name" value="Dynein_heavy"/>
    <property type="match status" value="1"/>
</dbReference>
<dbReference type="Ensembl" id="ENSSMAT00000054036.1">
    <property type="protein sequence ID" value="ENSSMAP00000049283.1"/>
    <property type="gene ID" value="ENSSMAG00000010524.2"/>
</dbReference>
<dbReference type="RefSeq" id="XP_035475092.1">
    <property type="nucleotide sequence ID" value="XM_035619199.2"/>
</dbReference>